<organism evidence="1 2">
    <name type="scientific">Aquirufa beregesia</name>
    <dbReference type="NCBI Taxonomy" id="2516556"/>
    <lineage>
        <taxon>Bacteria</taxon>
        <taxon>Pseudomonadati</taxon>
        <taxon>Bacteroidota</taxon>
        <taxon>Cytophagia</taxon>
        <taxon>Cytophagales</taxon>
        <taxon>Flectobacillaceae</taxon>
        <taxon>Aquirufa</taxon>
    </lineage>
</organism>
<reference evidence="1 2" key="1">
    <citation type="submission" date="2019-02" db="EMBL/GenBank/DDBJ databases">
        <title>Genome of a new Bacteroidetes strain.</title>
        <authorList>
            <person name="Pitt A."/>
        </authorList>
    </citation>
    <scope>NUCLEOTIDE SEQUENCE [LARGE SCALE GENOMIC DNA]</scope>
    <source>
        <strain evidence="1 2">50C-KIRBA</strain>
    </source>
</reference>
<evidence type="ECO:0000313" key="1">
    <source>
        <dbReference type="EMBL" id="NGZ44668.1"/>
    </source>
</evidence>
<proteinExistence type="predicted"/>
<keyword evidence="2" id="KW-1185">Reference proteome</keyword>
<sequence length="180" mass="20825">MRKHNGMRPQDVAILLKIISMNSENWQLVNLANLLSISISEISESLNRSRLAGLIDYNKKKINRQNLLEFLEYGVRYVFPQHPGPIVRGIPTAHSHPEIKKIFVSEMNYVWPDSKGDAMGQMIEPFYKKQVEAVKVDKEYYKLLALVDIIRVGKVREIKYAIKELKNDILHESSVEYGKN</sequence>
<gene>
    <name evidence="1" type="ORF">EWU23_09275</name>
</gene>
<accession>A0ABX0EX79</accession>
<dbReference type="EMBL" id="SEWW01000005">
    <property type="protein sequence ID" value="NGZ44668.1"/>
    <property type="molecule type" value="Genomic_DNA"/>
</dbReference>
<comment type="caution">
    <text evidence="1">The sequence shown here is derived from an EMBL/GenBank/DDBJ whole genome shotgun (WGS) entry which is preliminary data.</text>
</comment>
<evidence type="ECO:0008006" key="3">
    <source>
        <dbReference type="Google" id="ProtNLM"/>
    </source>
</evidence>
<dbReference type="RefSeq" id="WP_166231376.1">
    <property type="nucleotide sequence ID" value="NZ_CBCSIJ010000013.1"/>
</dbReference>
<protein>
    <recommendedName>
        <fullName evidence="3">MarR family transcriptional regulator</fullName>
    </recommendedName>
</protein>
<name>A0ABX0EX79_9BACT</name>
<evidence type="ECO:0000313" key="2">
    <source>
        <dbReference type="Proteomes" id="UP001318301"/>
    </source>
</evidence>
<dbReference type="Proteomes" id="UP001318301">
    <property type="component" value="Unassembled WGS sequence"/>
</dbReference>